<dbReference type="SUPFAM" id="SSF46785">
    <property type="entry name" value="Winged helix' DNA-binding domain"/>
    <property type="match status" value="1"/>
</dbReference>
<dbReference type="RefSeq" id="WP_118040183.1">
    <property type="nucleotide sequence ID" value="NZ_CABJFK010000002.1"/>
</dbReference>
<dbReference type="Pfam" id="PF00392">
    <property type="entry name" value="GntR"/>
    <property type="match status" value="1"/>
</dbReference>
<keyword evidence="3" id="KW-0804">Transcription</keyword>
<evidence type="ECO:0000256" key="2">
    <source>
        <dbReference type="ARBA" id="ARBA00023125"/>
    </source>
</evidence>
<dbReference type="EMBL" id="QSKF01000002">
    <property type="protein sequence ID" value="RHE41252.1"/>
    <property type="molecule type" value="Genomic_DNA"/>
</dbReference>
<dbReference type="Pfam" id="PF07729">
    <property type="entry name" value="FCD"/>
    <property type="match status" value="1"/>
</dbReference>
<dbReference type="PANTHER" id="PTHR43537:SF5">
    <property type="entry name" value="UXU OPERON TRANSCRIPTIONAL REGULATOR"/>
    <property type="match status" value="1"/>
</dbReference>
<dbReference type="AlphaFoldDB" id="A0A414EJ71"/>
<accession>A0A414EJ71</accession>
<gene>
    <name evidence="4" type="ORF">DW740_02755</name>
</gene>
<name>A0A414EJ71_9FIRM</name>
<dbReference type="Gene3D" id="1.10.10.10">
    <property type="entry name" value="Winged helix-like DNA-binding domain superfamily/Winged helix DNA-binding domain"/>
    <property type="match status" value="1"/>
</dbReference>
<keyword evidence="2" id="KW-0238">DNA-binding</keyword>
<proteinExistence type="predicted"/>
<dbReference type="InterPro" id="IPR011711">
    <property type="entry name" value="GntR_C"/>
</dbReference>
<dbReference type="PRINTS" id="PR00035">
    <property type="entry name" value="HTHGNTR"/>
</dbReference>
<protein>
    <submittedName>
        <fullName evidence="4">FadR family transcriptional regulator</fullName>
    </submittedName>
</protein>
<reference evidence="4 5" key="1">
    <citation type="submission" date="2018-08" db="EMBL/GenBank/DDBJ databases">
        <title>A genome reference for cultivated species of the human gut microbiota.</title>
        <authorList>
            <person name="Zou Y."/>
            <person name="Xue W."/>
            <person name="Luo G."/>
        </authorList>
    </citation>
    <scope>NUCLEOTIDE SEQUENCE [LARGE SCALE GENOMIC DNA]</scope>
    <source>
        <strain evidence="4 5">AM28-23</strain>
    </source>
</reference>
<organism evidence="4 5">
    <name type="scientific">Blautia obeum</name>
    <dbReference type="NCBI Taxonomy" id="40520"/>
    <lineage>
        <taxon>Bacteria</taxon>
        <taxon>Bacillati</taxon>
        <taxon>Bacillota</taxon>
        <taxon>Clostridia</taxon>
        <taxon>Lachnospirales</taxon>
        <taxon>Lachnospiraceae</taxon>
        <taxon>Blautia</taxon>
    </lineage>
</organism>
<evidence type="ECO:0000313" key="4">
    <source>
        <dbReference type="EMBL" id="RHE41252.1"/>
    </source>
</evidence>
<dbReference type="SMART" id="SM00345">
    <property type="entry name" value="HTH_GNTR"/>
    <property type="match status" value="1"/>
</dbReference>
<keyword evidence="1" id="KW-0805">Transcription regulation</keyword>
<evidence type="ECO:0000256" key="3">
    <source>
        <dbReference type="ARBA" id="ARBA00023163"/>
    </source>
</evidence>
<dbReference type="Gene3D" id="1.20.120.530">
    <property type="entry name" value="GntR ligand-binding domain-like"/>
    <property type="match status" value="1"/>
</dbReference>
<evidence type="ECO:0000256" key="1">
    <source>
        <dbReference type="ARBA" id="ARBA00023015"/>
    </source>
</evidence>
<dbReference type="PANTHER" id="PTHR43537">
    <property type="entry name" value="TRANSCRIPTIONAL REGULATOR, GNTR FAMILY"/>
    <property type="match status" value="1"/>
</dbReference>
<dbReference type="InterPro" id="IPR036390">
    <property type="entry name" value="WH_DNA-bd_sf"/>
</dbReference>
<dbReference type="InterPro" id="IPR008920">
    <property type="entry name" value="TF_FadR/GntR_C"/>
</dbReference>
<comment type="caution">
    <text evidence="4">The sequence shown here is derived from an EMBL/GenBank/DDBJ whole genome shotgun (WGS) entry which is preliminary data.</text>
</comment>
<dbReference type="CDD" id="cd07377">
    <property type="entry name" value="WHTH_GntR"/>
    <property type="match status" value="1"/>
</dbReference>
<evidence type="ECO:0000313" key="5">
    <source>
        <dbReference type="Proteomes" id="UP000283745"/>
    </source>
</evidence>
<dbReference type="SUPFAM" id="SSF48008">
    <property type="entry name" value="GntR ligand-binding domain-like"/>
    <property type="match status" value="1"/>
</dbReference>
<dbReference type="InterPro" id="IPR000524">
    <property type="entry name" value="Tscrpt_reg_HTH_GntR"/>
</dbReference>
<dbReference type="Proteomes" id="UP000283745">
    <property type="component" value="Unassembled WGS sequence"/>
</dbReference>
<dbReference type="GO" id="GO:0003677">
    <property type="term" value="F:DNA binding"/>
    <property type="evidence" value="ECO:0007669"/>
    <property type="project" value="UniProtKB-KW"/>
</dbReference>
<dbReference type="PROSITE" id="PS50949">
    <property type="entry name" value="HTH_GNTR"/>
    <property type="match status" value="1"/>
</dbReference>
<dbReference type="GO" id="GO:0003700">
    <property type="term" value="F:DNA-binding transcription factor activity"/>
    <property type="evidence" value="ECO:0007669"/>
    <property type="project" value="InterPro"/>
</dbReference>
<dbReference type="InterPro" id="IPR036388">
    <property type="entry name" value="WH-like_DNA-bd_sf"/>
</dbReference>
<sequence length="239" mass="27195">MNNETNTSSDQGNRISMKPIEKKSLYLKISDSIYRYIQMNNLQPGDKLPSERDMSSMLQTSRNSVREALRILEDRGLIYVKTGSGVFINNPYGENNSLTIQLTNCTLTEMEELQNALDHEAVKNAMERGTIQEKDQLVATATEMVRLASDNLYSHVLDRSFHDSLYKIGRNNAIEQMINKIRSYRFIQQEDSQNGNDSIWLATIPQHLALAQALKDCKLAAAIQAIDEINEYGFKIARK</sequence>